<dbReference type="Proteomes" id="UP001359559">
    <property type="component" value="Unassembled WGS sequence"/>
</dbReference>
<dbReference type="GO" id="GO:0000325">
    <property type="term" value="C:plant-type vacuole"/>
    <property type="evidence" value="ECO:0007669"/>
    <property type="project" value="TreeGrafter"/>
</dbReference>
<accession>A0AAN9JNA0</accession>
<dbReference type="GO" id="GO:0006511">
    <property type="term" value="P:ubiquitin-dependent protein catabolic process"/>
    <property type="evidence" value="ECO:0007669"/>
    <property type="project" value="TreeGrafter"/>
</dbReference>
<dbReference type="PROSITE" id="PS50089">
    <property type="entry name" value="ZF_RING_2"/>
    <property type="match status" value="1"/>
</dbReference>
<name>A0AAN9JNA0_CLITE</name>
<evidence type="ECO:0000256" key="2">
    <source>
        <dbReference type="ARBA" id="ARBA00004141"/>
    </source>
</evidence>
<keyword evidence="11" id="KW-0472">Membrane</keyword>
<proteinExistence type="predicted"/>
<dbReference type="Gene3D" id="3.30.40.10">
    <property type="entry name" value="Zinc/RING finger domain, C3HC4 (zinc finger)"/>
    <property type="match status" value="1"/>
</dbReference>
<keyword evidence="8" id="KW-0833">Ubl conjugation pathway</keyword>
<evidence type="ECO:0000256" key="11">
    <source>
        <dbReference type="ARBA" id="ARBA00023136"/>
    </source>
</evidence>
<dbReference type="GO" id="GO:0016020">
    <property type="term" value="C:membrane"/>
    <property type="evidence" value="ECO:0007669"/>
    <property type="project" value="UniProtKB-SubCell"/>
</dbReference>
<dbReference type="InterPro" id="IPR001841">
    <property type="entry name" value="Znf_RING"/>
</dbReference>
<dbReference type="AlphaFoldDB" id="A0AAN9JNA0"/>
<dbReference type="GO" id="GO:0016567">
    <property type="term" value="P:protein ubiquitination"/>
    <property type="evidence" value="ECO:0007669"/>
    <property type="project" value="TreeGrafter"/>
</dbReference>
<dbReference type="SUPFAM" id="SSF57850">
    <property type="entry name" value="RING/U-box"/>
    <property type="match status" value="1"/>
</dbReference>
<evidence type="ECO:0000256" key="4">
    <source>
        <dbReference type="ARBA" id="ARBA00022679"/>
    </source>
</evidence>
<dbReference type="Pfam" id="PF13639">
    <property type="entry name" value="zf-RING_2"/>
    <property type="match status" value="1"/>
</dbReference>
<comment type="subcellular location">
    <subcellularLocation>
        <location evidence="2">Membrane</location>
        <topology evidence="2">Multi-pass membrane protein</topology>
    </subcellularLocation>
</comment>
<evidence type="ECO:0000256" key="7">
    <source>
        <dbReference type="ARBA" id="ARBA00022771"/>
    </source>
</evidence>
<evidence type="ECO:0000259" key="14">
    <source>
        <dbReference type="PROSITE" id="PS50089"/>
    </source>
</evidence>
<evidence type="ECO:0000313" key="16">
    <source>
        <dbReference type="Proteomes" id="UP001359559"/>
    </source>
</evidence>
<keyword evidence="16" id="KW-1185">Reference proteome</keyword>
<evidence type="ECO:0000256" key="5">
    <source>
        <dbReference type="ARBA" id="ARBA00022692"/>
    </source>
</evidence>
<feature type="domain" description="RING-type" evidence="14">
    <location>
        <begin position="156"/>
        <end position="197"/>
    </location>
</feature>
<feature type="region of interest" description="Disordered" evidence="13">
    <location>
        <begin position="249"/>
        <end position="288"/>
    </location>
</feature>
<reference evidence="15 16" key="1">
    <citation type="submission" date="2024-01" db="EMBL/GenBank/DDBJ databases">
        <title>The genomes of 5 underutilized Papilionoideae crops provide insights into root nodulation and disease resistance.</title>
        <authorList>
            <person name="Yuan L."/>
        </authorList>
    </citation>
    <scope>NUCLEOTIDE SEQUENCE [LARGE SCALE GENOMIC DNA]</scope>
    <source>
        <strain evidence="15">LY-2023</strain>
        <tissue evidence="15">Leaf</tissue>
    </source>
</reference>
<evidence type="ECO:0000256" key="6">
    <source>
        <dbReference type="ARBA" id="ARBA00022723"/>
    </source>
</evidence>
<evidence type="ECO:0000256" key="1">
    <source>
        <dbReference type="ARBA" id="ARBA00000900"/>
    </source>
</evidence>
<dbReference type="SMART" id="SM00184">
    <property type="entry name" value="RING"/>
    <property type="match status" value="1"/>
</dbReference>
<dbReference type="PROSITE" id="PS00518">
    <property type="entry name" value="ZF_RING_1"/>
    <property type="match status" value="1"/>
</dbReference>
<evidence type="ECO:0000256" key="3">
    <source>
        <dbReference type="ARBA" id="ARBA00012483"/>
    </source>
</evidence>
<evidence type="ECO:0000256" key="13">
    <source>
        <dbReference type="SAM" id="MobiDB-lite"/>
    </source>
</evidence>
<feature type="region of interest" description="Disordered" evidence="13">
    <location>
        <begin position="19"/>
        <end position="80"/>
    </location>
</feature>
<dbReference type="PANTHER" id="PTHR45977:SF13">
    <property type="entry name" value="GB|AAF27103.1"/>
    <property type="match status" value="1"/>
</dbReference>
<keyword evidence="9" id="KW-0862">Zinc</keyword>
<evidence type="ECO:0000256" key="9">
    <source>
        <dbReference type="ARBA" id="ARBA00022833"/>
    </source>
</evidence>
<keyword evidence="7 12" id="KW-0863">Zinc-finger</keyword>
<keyword evidence="6" id="KW-0479">Metal-binding</keyword>
<evidence type="ECO:0000256" key="10">
    <source>
        <dbReference type="ARBA" id="ARBA00022989"/>
    </source>
</evidence>
<dbReference type="EMBL" id="JAYKXN010000003">
    <property type="protein sequence ID" value="KAK7301331.1"/>
    <property type="molecule type" value="Genomic_DNA"/>
</dbReference>
<dbReference type="InterPro" id="IPR017907">
    <property type="entry name" value="Znf_RING_CS"/>
</dbReference>
<dbReference type="InterPro" id="IPR013083">
    <property type="entry name" value="Znf_RING/FYVE/PHD"/>
</dbReference>
<protein>
    <recommendedName>
        <fullName evidence="3">RING-type E3 ubiquitin transferase</fullName>
        <ecNumber evidence="3">2.3.2.27</ecNumber>
    </recommendedName>
</protein>
<keyword evidence="5" id="KW-0812">Transmembrane</keyword>
<keyword evidence="4" id="KW-0808">Transferase</keyword>
<dbReference type="EC" id="2.3.2.27" evidence="3"/>
<dbReference type="GO" id="GO:0061630">
    <property type="term" value="F:ubiquitin protein ligase activity"/>
    <property type="evidence" value="ECO:0007669"/>
    <property type="project" value="UniProtKB-EC"/>
</dbReference>
<organism evidence="15 16">
    <name type="scientific">Clitoria ternatea</name>
    <name type="common">Butterfly pea</name>
    <dbReference type="NCBI Taxonomy" id="43366"/>
    <lineage>
        <taxon>Eukaryota</taxon>
        <taxon>Viridiplantae</taxon>
        <taxon>Streptophyta</taxon>
        <taxon>Embryophyta</taxon>
        <taxon>Tracheophyta</taxon>
        <taxon>Spermatophyta</taxon>
        <taxon>Magnoliopsida</taxon>
        <taxon>eudicotyledons</taxon>
        <taxon>Gunneridae</taxon>
        <taxon>Pentapetalae</taxon>
        <taxon>rosids</taxon>
        <taxon>fabids</taxon>
        <taxon>Fabales</taxon>
        <taxon>Fabaceae</taxon>
        <taxon>Papilionoideae</taxon>
        <taxon>50 kb inversion clade</taxon>
        <taxon>NPAAA clade</taxon>
        <taxon>indigoferoid/millettioid clade</taxon>
        <taxon>Phaseoleae</taxon>
        <taxon>Clitoria</taxon>
    </lineage>
</organism>
<evidence type="ECO:0000256" key="12">
    <source>
        <dbReference type="PROSITE-ProRule" id="PRU00175"/>
    </source>
</evidence>
<dbReference type="PANTHER" id="PTHR45977">
    <property type="entry name" value="TARGET OF ERK KINASE MPK-1"/>
    <property type="match status" value="1"/>
</dbReference>
<comment type="caution">
    <text evidence="15">The sequence shown here is derived from an EMBL/GenBank/DDBJ whole genome shotgun (WGS) entry which is preliminary data.</text>
</comment>
<evidence type="ECO:0000313" key="15">
    <source>
        <dbReference type="EMBL" id="KAK7301331.1"/>
    </source>
</evidence>
<comment type="catalytic activity">
    <reaction evidence="1">
        <text>S-ubiquitinyl-[E2 ubiquitin-conjugating enzyme]-L-cysteine + [acceptor protein]-L-lysine = [E2 ubiquitin-conjugating enzyme]-L-cysteine + N(6)-ubiquitinyl-[acceptor protein]-L-lysine.</text>
        <dbReference type="EC" id="2.3.2.27"/>
    </reaction>
</comment>
<evidence type="ECO:0000256" key="8">
    <source>
        <dbReference type="ARBA" id="ARBA00022786"/>
    </source>
</evidence>
<keyword evidence="10" id="KW-1133">Transmembrane helix</keyword>
<sequence length="288" mass="31614">MPVNRGHGQTTRWYQLCFVPTSGDSSDDSDIESIVLPPSTPTSTSTPRQELHQPESSPSTSSPPLPANPEPQIDWRFPPPPPLPLHFLQSPPLRPLQTWATALDIELQHDRHQPLGLNHVSDADQGDCLQVSIDVTNAISRGRISELHETAKLSNCPICMEDFKVGGQACRLPCNHTYCSECILRWLDNNKTCPICRFQCDGWEGPYGSNSEPEILPPPPPPPPPPLDVVLDHSPWDYFFPFDSPVSQGVENRASDDSNVTDYDSACDELGDSHEDGDMVGASQSGCG</sequence>
<dbReference type="GO" id="GO:0008270">
    <property type="term" value="F:zinc ion binding"/>
    <property type="evidence" value="ECO:0007669"/>
    <property type="project" value="UniProtKB-KW"/>
</dbReference>
<gene>
    <name evidence="15" type="ORF">RJT34_12193</name>
</gene>